<organism evidence="1 2">
    <name type="scientific">Methylibium petroleiphilum (strain ATCC BAA-1232 / LMG 22953 / PM1)</name>
    <dbReference type="NCBI Taxonomy" id="420662"/>
    <lineage>
        <taxon>Bacteria</taxon>
        <taxon>Pseudomonadati</taxon>
        <taxon>Pseudomonadota</taxon>
        <taxon>Betaproteobacteria</taxon>
        <taxon>Burkholderiales</taxon>
        <taxon>Sphaerotilaceae</taxon>
        <taxon>Methylibium</taxon>
    </lineage>
</organism>
<dbReference type="PANTHER" id="PTHR42280:SF1">
    <property type="entry name" value="CITG FAMILY PROTEIN"/>
    <property type="match status" value="1"/>
</dbReference>
<proteinExistence type="predicted"/>
<protein>
    <submittedName>
        <fullName evidence="1">ATP:dephospho-CoA triphosphoribosyl transferase</fullName>
    </submittedName>
</protein>
<dbReference type="GO" id="GO:0046917">
    <property type="term" value="F:triphosphoribosyl-dephospho-CoA synthase activity"/>
    <property type="evidence" value="ECO:0007669"/>
    <property type="project" value="InterPro"/>
</dbReference>
<name>A2SJ26_METPP</name>
<dbReference type="InterPro" id="IPR002736">
    <property type="entry name" value="CitG"/>
</dbReference>
<gene>
    <name evidence="1" type="ordered locus">Mpe_A2611</name>
</gene>
<evidence type="ECO:0000313" key="2">
    <source>
        <dbReference type="Proteomes" id="UP000000366"/>
    </source>
</evidence>
<dbReference type="EMBL" id="CP000555">
    <property type="protein sequence ID" value="ABM95565.1"/>
    <property type="molecule type" value="Genomic_DNA"/>
</dbReference>
<dbReference type="STRING" id="420662.Mpe_A2611"/>
<dbReference type="Pfam" id="PF01874">
    <property type="entry name" value="CitG"/>
    <property type="match status" value="1"/>
</dbReference>
<dbReference type="KEGG" id="mpt:Mpe_A2611"/>
<keyword evidence="2" id="KW-1185">Reference proteome</keyword>
<evidence type="ECO:0000313" key="1">
    <source>
        <dbReference type="EMBL" id="ABM95565.1"/>
    </source>
</evidence>
<sequence>MSPAAPPHTVFLQACRLDVAVRKPGNVSLASAGHGMQARQFLDSAAAAAPALFAPGARVGARIEAAMAATLAVAGCNTNLGIVLLCAPLAAALERCAGSWNALGDDARPAALRAALADVLAALDVEDTRAAYRAIAAANPGGLGRAEAQDVAAGPTVGLREAMRLAADRDRIARQYASDYADLFDTGLAALRRPAAASPRLDAAAVQALFLACLGRWPDSHIVRKFGADVAQAVTDEAAPWLRRAEGGERVGDDPAFAAWDEDLKARGLNPGTSADLTVTTLFIAGALGVADLSTFP</sequence>
<dbReference type="Gene3D" id="1.10.4200.10">
    <property type="entry name" value="Triphosphoribosyl-dephospho-CoA protein"/>
    <property type="match status" value="1"/>
</dbReference>
<dbReference type="PANTHER" id="PTHR42280">
    <property type="entry name" value="CITG FAMILY PROTEIN"/>
    <property type="match status" value="1"/>
</dbReference>
<dbReference type="GO" id="GO:0005524">
    <property type="term" value="F:ATP binding"/>
    <property type="evidence" value="ECO:0007669"/>
    <property type="project" value="InterPro"/>
</dbReference>
<dbReference type="Proteomes" id="UP000000366">
    <property type="component" value="Chromosome"/>
</dbReference>
<dbReference type="HOGENOM" id="CLU_063627_1_0_4"/>
<accession>A2SJ26</accession>
<reference evidence="1 2" key="1">
    <citation type="journal article" date="2007" name="J. Bacteriol.">
        <title>Whole-genome analysis of the methyl tert-butyl ether-degrading beta-proteobacterium Methylibium petroleiphilum PM1.</title>
        <authorList>
            <person name="Kane S.R."/>
            <person name="Chakicherla A.Y."/>
            <person name="Chain P.S.G."/>
            <person name="Schmidt R."/>
            <person name="Shin M.W."/>
            <person name="Legler T.C."/>
            <person name="Scow K.M."/>
            <person name="Larimer F.W."/>
            <person name="Lucas S.M."/>
            <person name="Richardson P.M."/>
            <person name="Hristova K.R."/>
        </authorList>
    </citation>
    <scope>NUCLEOTIDE SEQUENCE [LARGE SCALE GENOMIC DNA]</scope>
    <source>
        <strain evidence="2">ATCC BAA-1232 / LMG 22953 / PM1</strain>
    </source>
</reference>
<dbReference type="RefSeq" id="WP_011830195.1">
    <property type="nucleotide sequence ID" value="NC_008825.1"/>
</dbReference>
<dbReference type="AlphaFoldDB" id="A2SJ26"/>
<dbReference type="eggNOG" id="COG1767">
    <property type="taxonomic scope" value="Bacteria"/>
</dbReference>
<keyword evidence="1" id="KW-0808">Transferase</keyword>